<evidence type="ECO:0000313" key="5">
    <source>
        <dbReference type="Proteomes" id="UP000829756"/>
    </source>
</evidence>
<evidence type="ECO:0000313" key="4">
    <source>
        <dbReference type="EMBL" id="UOO80311.1"/>
    </source>
</evidence>
<dbReference type="Proteomes" id="UP000829756">
    <property type="component" value="Chromosome"/>
</dbReference>
<dbReference type="PANTHER" id="PTHR46564:SF1">
    <property type="entry name" value="TRANSPOSASE"/>
    <property type="match status" value="1"/>
</dbReference>
<accession>A0AAE9H171</accession>
<reference evidence="2" key="1">
    <citation type="submission" date="2021-12" db="EMBL/GenBank/DDBJ databases">
        <authorList>
            <person name="Veyrier F.J."/>
        </authorList>
    </citation>
    <scope>NUCLEOTIDE SEQUENCE</scope>
    <source>
        <strain evidence="2">1258/02</strain>
    </source>
</reference>
<organism evidence="2 5">
    <name type="scientific">Uruburuella suis</name>
    <dbReference type="NCBI Taxonomy" id="252130"/>
    <lineage>
        <taxon>Bacteria</taxon>
        <taxon>Pseudomonadati</taxon>
        <taxon>Pseudomonadota</taxon>
        <taxon>Betaproteobacteria</taxon>
        <taxon>Neisseriales</taxon>
        <taxon>Neisseriaceae</taxon>
        <taxon>Uruburuella</taxon>
    </lineage>
</organism>
<feature type="domain" description="Tc1-like transposase DDE" evidence="1">
    <location>
        <begin position="10"/>
        <end position="150"/>
    </location>
</feature>
<gene>
    <name evidence="3" type="ORF">LVJ78_03025</name>
    <name evidence="4" type="ORF">LVJ78_04705</name>
    <name evidence="2" type="ORF">LVJ78_12050</name>
</gene>
<dbReference type="RefSeq" id="WP_244802578.1">
    <property type="nucleotide sequence ID" value="NZ_CP091507.1"/>
</dbReference>
<dbReference type="KEGG" id="usu:LVJ78_04705"/>
<dbReference type="InterPro" id="IPR038717">
    <property type="entry name" value="Tc1-like_DDE_dom"/>
</dbReference>
<dbReference type="InterPro" id="IPR047655">
    <property type="entry name" value="Transpos_IS630-like"/>
</dbReference>
<dbReference type="NCBIfam" id="NF033545">
    <property type="entry name" value="transpos_IS630"/>
    <property type="match status" value="1"/>
</dbReference>
<dbReference type="GO" id="GO:0003676">
    <property type="term" value="F:nucleic acid binding"/>
    <property type="evidence" value="ECO:0007669"/>
    <property type="project" value="InterPro"/>
</dbReference>
<dbReference type="AlphaFoldDB" id="A0AAE9H171"/>
<sequence>MEFYESHLYPIVYLDESGFKSDTFRPKAYAKRGQTCTGVFDWNLKQTNVIGAACNGVPFAFGMFECSVNSDVFHAWITQALIPELPACSIVVMDNATFHKRQDILGALKEAGHIVLWLPPYSPDLNPIEKTWAWIKKIRREWRISCVETLLFWFLNLV</sequence>
<dbReference type="EMBL" id="CP091507">
    <property type="protein sequence ID" value="UOO79389.1"/>
    <property type="molecule type" value="Genomic_DNA"/>
</dbReference>
<name>A0AAE9H171_9NEIS</name>
<dbReference type="KEGG" id="usu:LVJ78_03025"/>
<proteinExistence type="predicted"/>
<evidence type="ECO:0000259" key="1">
    <source>
        <dbReference type="Pfam" id="PF13358"/>
    </source>
</evidence>
<dbReference type="EMBL" id="CP091507">
    <property type="protein sequence ID" value="UOO80007.1"/>
    <property type="molecule type" value="Genomic_DNA"/>
</dbReference>
<dbReference type="KEGG" id="usu:LVJ78_12050"/>
<dbReference type="Gene3D" id="3.30.420.10">
    <property type="entry name" value="Ribonuclease H-like superfamily/Ribonuclease H"/>
    <property type="match status" value="1"/>
</dbReference>
<dbReference type="PANTHER" id="PTHR46564">
    <property type="entry name" value="TRANSPOSASE"/>
    <property type="match status" value="1"/>
</dbReference>
<protein>
    <submittedName>
        <fullName evidence="2">IS630 family transposase</fullName>
    </submittedName>
</protein>
<dbReference type="InterPro" id="IPR036397">
    <property type="entry name" value="RNaseH_sf"/>
</dbReference>
<reference evidence="2" key="2">
    <citation type="journal article" date="2022" name="Res Sq">
        <title>Evolution of multicellular longitudinally dividing oral cavity symbionts (Neisseriaceae).</title>
        <authorList>
            <person name="Nyongesa S."/>
            <person name="Weber P."/>
            <person name="Bernet E."/>
            <person name="Pullido F."/>
            <person name="Nieckarz M."/>
            <person name="Delaby M."/>
            <person name="Nieves C."/>
            <person name="Viehboeck T."/>
            <person name="Krause N."/>
            <person name="Rivera-Millot A."/>
            <person name="Nakamura A."/>
            <person name="Vischer N."/>
            <person name="VanNieuwenhze M."/>
            <person name="Brun Y."/>
            <person name="Cava F."/>
            <person name="Bulgheresi S."/>
            <person name="Veyrier F."/>
        </authorList>
    </citation>
    <scope>NUCLEOTIDE SEQUENCE</scope>
    <source>
        <strain evidence="2">1258/02</strain>
    </source>
</reference>
<evidence type="ECO:0000313" key="2">
    <source>
        <dbReference type="EMBL" id="UOO79389.1"/>
    </source>
</evidence>
<dbReference type="Pfam" id="PF13358">
    <property type="entry name" value="DDE_3"/>
    <property type="match status" value="1"/>
</dbReference>
<dbReference type="EMBL" id="CP091507">
    <property type="protein sequence ID" value="UOO80311.1"/>
    <property type="molecule type" value="Genomic_DNA"/>
</dbReference>
<evidence type="ECO:0000313" key="3">
    <source>
        <dbReference type="EMBL" id="UOO80007.1"/>
    </source>
</evidence>